<evidence type="ECO:0000256" key="2">
    <source>
        <dbReference type="ARBA" id="ARBA00004123"/>
    </source>
</evidence>
<dbReference type="GO" id="GO:0005634">
    <property type="term" value="C:nucleus"/>
    <property type="evidence" value="ECO:0007669"/>
    <property type="project" value="UniProtKB-SubCell"/>
</dbReference>
<comment type="subcellular location">
    <subcellularLocation>
        <location evidence="2">Nucleus</location>
    </subcellularLocation>
</comment>
<proteinExistence type="inferred from homology"/>
<name>A0A1X7V2G5_AMPQE</name>
<evidence type="ECO:0000256" key="4">
    <source>
        <dbReference type="ARBA" id="ARBA00022722"/>
    </source>
</evidence>
<dbReference type="GO" id="GO:0004518">
    <property type="term" value="F:nuclease activity"/>
    <property type="evidence" value="ECO:0007669"/>
    <property type="project" value="UniProtKB-KW"/>
</dbReference>
<dbReference type="OrthoDB" id="5983017at2759"/>
<evidence type="ECO:0000256" key="3">
    <source>
        <dbReference type="ARBA" id="ARBA00006958"/>
    </source>
</evidence>
<sequence>MGELAYPLLLWLLKPYHESPNATNKEKHYHYHQTRARKVLENAFGRFKGQWRCCLKGMDYHPTDVRVILATCVTLHNFCERFCDNYHEDWIDSGVGTSTAPPTQASSLIINLSSTIMNTVTQIT</sequence>
<feature type="domain" description="DDE Tnp4" evidence="8">
    <location>
        <begin position="1"/>
        <end position="77"/>
    </location>
</feature>
<accession>A0A1X7V2G5</accession>
<dbReference type="PANTHER" id="PTHR22930:SF85">
    <property type="entry name" value="GH03217P-RELATED"/>
    <property type="match status" value="1"/>
</dbReference>
<comment type="similarity">
    <text evidence="3">Belongs to the HARBI1 family.</text>
</comment>
<dbReference type="InParanoid" id="A0A1X7V2G5"/>
<dbReference type="PANTHER" id="PTHR22930">
    <property type="match status" value="1"/>
</dbReference>
<evidence type="ECO:0000256" key="5">
    <source>
        <dbReference type="ARBA" id="ARBA00022723"/>
    </source>
</evidence>
<dbReference type="Pfam" id="PF13359">
    <property type="entry name" value="DDE_Tnp_4"/>
    <property type="match status" value="1"/>
</dbReference>
<comment type="cofactor">
    <cofactor evidence="1">
        <name>a divalent metal cation</name>
        <dbReference type="ChEBI" id="CHEBI:60240"/>
    </cofactor>
</comment>
<protein>
    <recommendedName>
        <fullName evidence="8">DDE Tnp4 domain-containing protein</fullName>
    </recommendedName>
</protein>
<evidence type="ECO:0000256" key="7">
    <source>
        <dbReference type="ARBA" id="ARBA00023242"/>
    </source>
</evidence>
<reference evidence="9" key="1">
    <citation type="submission" date="2017-05" db="UniProtKB">
        <authorList>
            <consortium name="EnsemblMetazoa"/>
        </authorList>
    </citation>
    <scope>IDENTIFICATION</scope>
</reference>
<evidence type="ECO:0000313" key="9">
    <source>
        <dbReference type="EnsemblMetazoa" id="Aqu2.1.34146_001"/>
    </source>
</evidence>
<dbReference type="OMA" id="EWANTER"/>
<dbReference type="InterPro" id="IPR027806">
    <property type="entry name" value="HARBI1_dom"/>
</dbReference>
<dbReference type="GO" id="GO:0046872">
    <property type="term" value="F:metal ion binding"/>
    <property type="evidence" value="ECO:0007669"/>
    <property type="project" value="UniProtKB-KW"/>
</dbReference>
<keyword evidence="7" id="KW-0539">Nucleus</keyword>
<keyword evidence="5" id="KW-0479">Metal-binding</keyword>
<keyword evidence="6" id="KW-0378">Hydrolase</keyword>
<dbReference type="EnsemblMetazoa" id="Aqu2.1.34146_001">
    <property type="protein sequence ID" value="Aqu2.1.34146_001"/>
    <property type="gene ID" value="Aqu2.1.34146"/>
</dbReference>
<keyword evidence="4" id="KW-0540">Nuclease</keyword>
<dbReference type="InterPro" id="IPR045249">
    <property type="entry name" value="HARBI1-like"/>
</dbReference>
<evidence type="ECO:0000256" key="1">
    <source>
        <dbReference type="ARBA" id="ARBA00001968"/>
    </source>
</evidence>
<dbReference type="STRING" id="400682.A0A1X7V2G5"/>
<dbReference type="GO" id="GO:0016787">
    <property type="term" value="F:hydrolase activity"/>
    <property type="evidence" value="ECO:0007669"/>
    <property type="project" value="UniProtKB-KW"/>
</dbReference>
<dbReference type="AlphaFoldDB" id="A0A1X7V2G5"/>
<evidence type="ECO:0000259" key="8">
    <source>
        <dbReference type="Pfam" id="PF13359"/>
    </source>
</evidence>
<evidence type="ECO:0000256" key="6">
    <source>
        <dbReference type="ARBA" id="ARBA00022801"/>
    </source>
</evidence>
<organism evidence="9">
    <name type="scientific">Amphimedon queenslandica</name>
    <name type="common">Sponge</name>
    <dbReference type="NCBI Taxonomy" id="400682"/>
    <lineage>
        <taxon>Eukaryota</taxon>
        <taxon>Metazoa</taxon>
        <taxon>Porifera</taxon>
        <taxon>Demospongiae</taxon>
        <taxon>Heteroscleromorpha</taxon>
        <taxon>Haplosclerida</taxon>
        <taxon>Niphatidae</taxon>
        <taxon>Amphimedon</taxon>
    </lineage>
</organism>